<accession>A0A857JL95</accession>
<dbReference type="EMBL" id="CP047656">
    <property type="protein sequence ID" value="QHJ12306.1"/>
    <property type="molecule type" value="Genomic_DNA"/>
</dbReference>
<evidence type="ECO:0008006" key="3">
    <source>
        <dbReference type="Google" id="ProtNLM"/>
    </source>
</evidence>
<dbReference type="Proteomes" id="UP000464524">
    <property type="component" value="Chromosome"/>
</dbReference>
<dbReference type="InterPro" id="IPR038636">
    <property type="entry name" value="Wzi_sf"/>
</dbReference>
<proteinExistence type="predicted"/>
<protein>
    <recommendedName>
        <fullName evidence="3">Capsule assembly Wzi family protein</fullName>
    </recommendedName>
</protein>
<dbReference type="Gene3D" id="2.40.160.130">
    <property type="entry name" value="Capsule assembly protein Wzi"/>
    <property type="match status" value="1"/>
</dbReference>
<dbReference type="AlphaFoldDB" id="A0A857JL95"/>
<dbReference type="Pfam" id="PF14052">
    <property type="entry name" value="Caps_assemb_Wzi"/>
    <property type="match status" value="1"/>
</dbReference>
<sequence length="467" mass="51907">MSRYWILGCLLIASQGWAKGLSPYLPLQISPEIESQIEKVMALTPGAPLTKPYKAADVMRRNELIATRFPELHRSVDAYLARFKDTLALTHVSASVSVGEDESSPIPNQRGIRRDSSYQVSASGVAFISPYAYVAGGAVYADGEDAVLYNTHVAFGYEYAQIEAGYREHWFSPMQDSALLSSTNAKPSVSVTVSNATPITDWDIRYEVFYAKLDDTLGISQQGELFNGEPNLLGVHLSVSPVEAWTIGYSRTLKYAGTNNNLSLGDAFQDLLSPSGEDISPSLNPQALASDQKTAISSKINLPFAFPVSVYGELAFDHAPEVNEQETDDKALAFGVYFPMVTNNISLRYEFARLDELFYQSEFYTAGYTNEGQSLGHWAGDIFSLQEQVQKTTHSLNMNWRFASDQVIDVTLRSADGDSNSNAQQAFKELTVRYSYATQYGFWGLDLDVGEDRFGEQFKRVSAFYRW</sequence>
<name>A0A857JL95_9ALTE</name>
<dbReference type="RefSeq" id="WP_160180304.1">
    <property type="nucleotide sequence ID" value="NZ_CP047656.1"/>
</dbReference>
<evidence type="ECO:0000313" key="1">
    <source>
        <dbReference type="EMBL" id="QHJ12306.1"/>
    </source>
</evidence>
<organism evidence="1 2">
    <name type="scientific">Paraglaciecola mesophila</name>
    <dbReference type="NCBI Taxonomy" id="197222"/>
    <lineage>
        <taxon>Bacteria</taxon>
        <taxon>Pseudomonadati</taxon>
        <taxon>Pseudomonadota</taxon>
        <taxon>Gammaproteobacteria</taxon>
        <taxon>Alteromonadales</taxon>
        <taxon>Alteromonadaceae</taxon>
        <taxon>Paraglaciecola</taxon>
    </lineage>
</organism>
<keyword evidence="2" id="KW-1185">Reference proteome</keyword>
<dbReference type="KEGG" id="pmes:FX988_02558"/>
<dbReference type="OrthoDB" id="6376030at2"/>
<evidence type="ECO:0000313" key="2">
    <source>
        <dbReference type="Proteomes" id="UP000464524"/>
    </source>
</evidence>
<reference evidence="1 2" key="1">
    <citation type="submission" date="2019-12" db="EMBL/GenBank/DDBJ databases">
        <title>Genome sequencing and assembly of endphytes of Porphyra tenera.</title>
        <authorList>
            <person name="Park J.M."/>
            <person name="Shin R."/>
            <person name="Jo S.H."/>
        </authorList>
    </citation>
    <scope>NUCLEOTIDE SEQUENCE [LARGE SCALE GENOMIC DNA]</scope>
    <source>
        <strain evidence="1 2">GPM4</strain>
    </source>
</reference>
<gene>
    <name evidence="1" type="ORF">FX988_02558</name>
</gene>
<dbReference type="InterPro" id="IPR026950">
    <property type="entry name" value="Caps_assemb_Wzi"/>
</dbReference>